<protein>
    <submittedName>
        <fullName evidence="2">Uncharacterized protein</fullName>
    </submittedName>
</protein>
<keyword evidence="3" id="KW-1185">Reference proteome</keyword>
<dbReference type="RefSeq" id="XP_037165752.1">
    <property type="nucleotide sequence ID" value="XM_037307414.1"/>
</dbReference>
<feature type="compositionally biased region" description="Polar residues" evidence="1">
    <location>
        <begin position="1"/>
        <end position="23"/>
    </location>
</feature>
<gene>
    <name evidence="2" type="ORF">HO173_005498</name>
</gene>
<proteinExistence type="predicted"/>
<accession>A0A8H6FX09</accession>
<name>A0A8H6FX09_9LECA</name>
<dbReference type="EMBL" id="JACCJC010000019">
    <property type="protein sequence ID" value="KAF6236406.1"/>
    <property type="molecule type" value="Genomic_DNA"/>
</dbReference>
<evidence type="ECO:0000256" key="1">
    <source>
        <dbReference type="SAM" id="MobiDB-lite"/>
    </source>
</evidence>
<evidence type="ECO:0000313" key="3">
    <source>
        <dbReference type="Proteomes" id="UP000578531"/>
    </source>
</evidence>
<dbReference type="GeneID" id="59287160"/>
<organism evidence="2 3">
    <name type="scientific">Letharia columbiana</name>
    <dbReference type="NCBI Taxonomy" id="112416"/>
    <lineage>
        <taxon>Eukaryota</taxon>
        <taxon>Fungi</taxon>
        <taxon>Dikarya</taxon>
        <taxon>Ascomycota</taxon>
        <taxon>Pezizomycotina</taxon>
        <taxon>Lecanoromycetes</taxon>
        <taxon>OSLEUM clade</taxon>
        <taxon>Lecanoromycetidae</taxon>
        <taxon>Lecanorales</taxon>
        <taxon>Lecanorineae</taxon>
        <taxon>Parmeliaceae</taxon>
        <taxon>Letharia</taxon>
    </lineage>
</organism>
<comment type="caution">
    <text evidence="2">The sequence shown here is derived from an EMBL/GenBank/DDBJ whole genome shotgun (WGS) entry which is preliminary data.</text>
</comment>
<sequence length="101" mass="10985">MGTTTPSHQKFHHTISSSPNHPYSATPLPLSRHNSPDTPTSSPRLLCHLWLSPSLPGPSQPQNRASRRKSAVAGDFSAVVYQAAHDFADSGDIFVKVLQTR</sequence>
<dbReference type="AlphaFoldDB" id="A0A8H6FX09"/>
<evidence type="ECO:0000313" key="2">
    <source>
        <dbReference type="EMBL" id="KAF6236406.1"/>
    </source>
</evidence>
<feature type="compositionally biased region" description="Polar residues" evidence="1">
    <location>
        <begin position="32"/>
        <end position="43"/>
    </location>
</feature>
<feature type="region of interest" description="Disordered" evidence="1">
    <location>
        <begin position="1"/>
        <end position="44"/>
    </location>
</feature>
<feature type="region of interest" description="Disordered" evidence="1">
    <location>
        <begin position="52"/>
        <end position="71"/>
    </location>
</feature>
<reference evidence="2 3" key="1">
    <citation type="journal article" date="2020" name="Genomics">
        <title>Complete, high-quality genomes from long-read metagenomic sequencing of two wolf lichen thalli reveals enigmatic genome architecture.</title>
        <authorList>
            <person name="McKenzie S.K."/>
            <person name="Walston R.F."/>
            <person name="Allen J.L."/>
        </authorList>
    </citation>
    <scope>NUCLEOTIDE SEQUENCE [LARGE SCALE GENOMIC DNA]</scope>
    <source>
        <strain evidence="2">WasteWater2</strain>
    </source>
</reference>
<dbReference type="Proteomes" id="UP000578531">
    <property type="component" value="Unassembled WGS sequence"/>
</dbReference>